<organism evidence="2 3">
    <name type="scientific">Pleurodeles waltl</name>
    <name type="common">Iberian ribbed newt</name>
    <dbReference type="NCBI Taxonomy" id="8319"/>
    <lineage>
        <taxon>Eukaryota</taxon>
        <taxon>Metazoa</taxon>
        <taxon>Chordata</taxon>
        <taxon>Craniata</taxon>
        <taxon>Vertebrata</taxon>
        <taxon>Euteleostomi</taxon>
        <taxon>Amphibia</taxon>
        <taxon>Batrachia</taxon>
        <taxon>Caudata</taxon>
        <taxon>Salamandroidea</taxon>
        <taxon>Salamandridae</taxon>
        <taxon>Pleurodelinae</taxon>
        <taxon>Pleurodeles</taxon>
    </lineage>
</organism>
<comment type="caution">
    <text evidence="2">The sequence shown here is derived from an EMBL/GenBank/DDBJ whole genome shotgun (WGS) entry which is preliminary data.</text>
</comment>
<feature type="region of interest" description="Disordered" evidence="1">
    <location>
        <begin position="1"/>
        <end position="22"/>
    </location>
</feature>
<sequence length="127" mass="14659">MLLICESHPSPPSIQGLQSGGSSSCQSHPLALLPQRTDSCWRLAANNRDTRARRWGFEKGLDTDIFNWKQGIEGVFSVVALWPWCLMRDAEATYKRQGREFFEELHHRLFSKPQNERDTPDMWKAVV</sequence>
<evidence type="ECO:0000313" key="3">
    <source>
        <dbReference type="Proteomes" id="UP001066276"/>
    </source>
</evidence>
<proteinExistence type="predicted"/>
<keyword evidence="3" id="KW-1185">Reference proteome</keyword>
<gene>
    <name evidence="2" type="ORF">NDU88_008613</name>
</gene>
<feature type="compositionally biased region" description="Low complexity" evidence="1">
    <location>
        <begin position="13"/>
        <end position="22"/>
    </location>
</feature>
<dbReference type="EMBL" id="JANPWB010000010">
    <property type="protein sequence ID" value="KAJ1142286.1"/>
    <property type="molecule type" value="Genomic_DNA"/>
</dbReference>
<dbReference type="AlphaFoldDB" id="A0AAV7QSA8"/>
<protein>
    <submittedName>
        <fullName evidence="2">Uncharacterized protein</fullName>
    </submittedName>
</protein>
<name>A0AAV7QSA8_PLEWA</name>
<evidence type="ECO:0000313" key="2">
    <source>
        <dbReference type="EMBL" id="KAJ1142286.1"/>
    </source>
</evidence>
<accession>A0AAV7QSA8</accession>
<dbReference type="Proteomes" id="UP001066276">
    <property type="component" value="Chromosome 6"/>
</dbReference>
<evidence type="ECO:0000256" key="1">
    <source>
        <dbReference type="SAM" id="MobiDB-lite"/>
    </source>
</evidence>
<reference evidence="2" key="1">
    <citation type="journal article" date="2022" name="bioRxiv">
        <title>Sequencing and chromosome-scale assembly of the giantPleurodeles waltlgenome.</title>
        <authorList>
            <person name="Brown T."/>
            <person name="Elewa A."/>
            <person name="Iarovenko S."/>
            <person name="Subramanian E."/>
            <person name="Araus A.J."/>
            <person name="Petzold A."/>
            <person name="Susuki M."/>
            <person name="Suzuki K.-i.T."/>
            <person name="Hayashi T."/>
            <person name="Toyoda A."/>
            <person name="Oliveira C."/>
            <person name="Osipova E."/>
            <person name="Leigh N.D."/>
            <person name="Simon A."/>
            <person name="Yun M.H."/>
        </authorList>
    </citation>
    <scope>NUCLEOTIDE SEQUENCE</scope>
    <source>
        <strain evidence="2">20211129_DDA</strain>
        <tissue evidence="2">Liver</tissue>
    </source>
</reference>